<dbReference type="OrthoDB" id="2272461at2759"/>
<evidence type="ECO:0000313" key="2">
    <source>
        <dbReference type="Proteomes" id="UP000268093"/>
    </source>
</evidence>
<reference evidence="1 2" key="1">
    <citation type="journal article" date="2018" name="New Phytol.">
        <title>Phylogenomics of Endogonaceae and evolution of mycorrhizas within Mucoromycota.</title>
        <authorList>
            <person name="Chang Y."/>
            <person name="Desiro A."/>
            <person name="Na H."/>
            <person name="Sandor L."/>
            <person name="Lipzen A."/>
            <person name="Clum A."/>
            <person name="Barry K."/>
            <person name="Grigoriev I.V."/>
            <person name="Martin F.M."/>
            <person name="Stajich J.E."/>
            <person name="Smith M.E."/>
            <person name="Bonito G."/>
            <person name="Spatafora J.W."/>
        </authorList>
    </citation>
    <scope>NUCLEOTIDE SEQUENCE [LARGE SCALE GENOMIC DNA]</scope>
    <source>
        <strain evidence="1 2">GMNB39</strain>
    </source>
</reference>
<proteinExistence type="predicted"/>
<sequence>MASSSSPANGVVGMNPNGVGPAAAQQAPHHHPPVTPNGEYNQLQPNLADILNDDKILRLYQSVKEIKSQQSPKQTGQMFFAICHALGDSVYFLKIPDVNKILFRQDSQYFAVNLAGAQSDERAGADPASGGLGVGVGAGAVAFANPGAAATPDGSFPLDGMKLEHTTFAVQPPTAAPARMGEQTMFFSNPPVAGTGKRKSTDDGKEQGKRGRKPGPRDKDYNARRGDLIQDLLNVTDADLLNHSATLPDDVKLLIQGLDHGSHSSLAPPTSALTRLAQYANQQPHVDCDYAPKNSGVYFNYEYHQLYLAFRDFEREQLARTGQTPNEAKPTIVQFRAEVEKLLVSTNWEAFRRRLTIGERIYQLTNVLGKGFLLLSKEISGRKLLHGFNTTEWADFVKDFSRPEHKDLAQRLQAKFASDKYFSLGPSVLQVQGHPQAQAQPQPVATYRYA</sequence>
<comment type="caution">
    <text evidence="1">The sequence shown here is derived from an EMBL/GenBank/DDBJ whole genome shotgun (WGS) entry which is preliminary data.</text>
</comment>
<organism evidence="1 2">
    <name type="scientific">Jimgerdemannia flammicorona</name>
    <dbReference type="NCBI Taxonomy" id="994334"/>
    <lineage>
        <taxon>Eukaryota</taxon>
        <taxon>Fungi</taxon>
        <taxon>Fungi incertae sedis</taxon>
        <taxon>Mucoromycota</taxon>
        <taxon>Mucoromycotina</taxon>
        <taxon>Endogonomycetes</taxon>
        <taxon>Endogonales</taxon>
        <taxon>Endogonaceae</taxon>
        <taxon>Jimgerdemannia</taxon>
    </lineage>
</organism>
<gene>
    <name evidence="1" type="ORF">BC936DRAFT_145973</name>
</gene>
<dbReference type="AlphaFoldDB" id="A0A433D8M0"/>
<dbReference type="Proteomes" id="UP000268093">
    <property type="component" value="Unassembled WGS sequence"/>
</dbReference>
<accession>A0A433D8M0</accession>
<keyword evidence="2" id="KW-1185">Reference proteome</keyword>
<protein>
    <submittedName>
        <fullName evidence="1">Uncharacterized protein</fullName>
    </submittedName>
</protein>
<dbReference type="EMBL" id="RBNI01004795">
    <property type="protein sequence ID" value="RUP47228.1"/>
    <property type="molecule type" value="Genomic_DNA"/>
</dbReference>
<evidence type="ECO:0000313" key="1">
    <source>
        <dbReference type="EMBL" id="RUP47228.1"/>
    </source>
</evidence>
<name>A0A433D8M0_9FUNG</name>